<dbReference type="InterPro" id="IPR039607">
    <property type="entry name" value="VQ_8/17/18/20/21/25"/>
</dbReference>
<evidence type="ECO:0000259" key="2">
    <source>
        <dbReference type="Pfam" id="PF05678"/>
    </source>
</evidence>
<dbReference type="PANTHER" id="PTHR33143">
    <property type="entry name" value="F16F4.1 PROTEIN-RELATED"/>
    <property type="match status" value="1"/>
</dbReference>
<evidence type="ECO:0000256" key="1">
    <source>
        <dbReference type="SAM" id="MobiDB-lite"/>
    </source>
</evidence>
<feature type="region of interest" description="Disordered" evidence="1">
    <location>
        <begin position="1"/>
        <end position="67"/>
    </location>
</feature>
<dbReference type="InterPro" id="IPR008889">
    <property type="entry name" value="VQ"/>
</dbReference>
<sequence length="229" mass="24172">MDPPEIPTAGVNSSTGTRREVQLHGPRPTPLRVSKDSHKIQKPPPAPKPPLHSQPLAQPLTRPSDSDDRQTVIIYAVSPKIVHADASNFMSIVQRLTGFDSASTSNDVAAGPVSPAARLASIERTSPSEKSKDREKNSGVGEAMGMVEMNGVDLGQIPGVLSPAPANLPVISPGMFSPAQGMHSPFGIHDMISPFMYGSTFLPSPSGLFCVSPTLSPAAVDLLHNIFDL</sequence>
<name>A0AAD3T6Z6_NEPGR</name>
<dbReference type="GO" id="GO:0005634">
    <property type="term" value="C:nucleus"/>
    <property type="evidence" value="ECO:0007669"/>
    <property type="project" value="TreeGrafter"/>
</dbReference>
<comment type="caution">
    <text evidence="3">The sequence shown here is derived from an EMBL/GenBank/DDBJ whole genome shotgun (WGS) entry which is preliminary data.</text>
</comment>
<feature type="compositionally biased region" description="Pro residues" evidence="1">
    <location>
        <begin position="42"/>
        <end position="52"/>
    </location>
</feature>
<dbReference type="Proteomes" id="UP001279734">
    <property type="component" value="Unassembled WGS sequence"/>
</dbReference>
<dbReference type="AlphaFoldDB" id="A0AAD3T6Z6"/>
<dbReference type="EMBL" id="BSYO01000027">
    <property type="protein sequence ID" value="GMH23978.1"/>
    <property type="molecule type" value="Genomic_DNA"/>
</dbReference>
<protein>
    <recommendedName>
        <fullName evidence="2">VQ domain-containing protein</fullName>
    </recommendedName>
</protein>
<feature type="compositionally biased region" description="Basic and acidic residues" evidence="1">
    <location>
        <begin position="126"/>
        <end position="137"/>
    </location>
</feature>
<dbReference type="Pfam" id="PF05678">
    <property type="entry name" value="VQ"/>
    <property type="match status" value="1"/>
</dbReference>
<organism evidence="3 4">
    <name type="scientific">Nepenthes gracilis</name>
    <name type="common">Slender pitcher plant</name>
    <dbReference type="NCBI Taxonomy" id="150966"/>
    <lineage>
        <taxon>Eukaryota</taxon>
        <taxon>Viridiplantae</taxon>
        <taxon>Streptophyta</taxon>
        <taxon>Embryophyta</taxon>
        <taxon>Tracheophyta</taxon>
        <taxon>Spermatophyta</taxon>
        <taxon>Magnoliopsida</taxon>
        <taxon>eudicotyledons</taxon>
        <taxon>Gunneridae</taxon>
        <taxon>Pentapetalae</taxon>
        <taxon>Caryophyllales</taxon>
        <taxon>Nepenthaceae</taxon>
        <taxon>Nepenthes</taxon>
    </lineage>
</organism>
<gene>
    <name evidence="3" type="ORF">Nepgr_025821</name>
</gene>
<evidence type="ECO:0000313" key="4">
    <source>
        <dbReference type="Proteomes" id="UP001279734"/>
    </source>
</evidence>
<feature type="domain" description="VQ" evidence="2">
    <location>
        <begin position="77"/>
        <end position="102"/>
    </location>
</feature>
<proteinExistence type="predicted"/>
<feature type="region of interest" description="Disordered" evidence="1">
    <location>
        <begin position="102"/>
        <end position="138"/>
    </location>
</feature>
<dbReference type="PANTHER" id="PTHR33143:SF50">
    <property type="entry name" value="PROTEIN MKS1"/>
    <property type="match status" value="1"/>
</dbReference>
<evidence type="ECO:0000313" key="3">
    <source>
        <dbReference type="EMBL" id="GMH23978.1"/>
    </source>
</evidence>
<reference evidence="3" key="1">
    <citation type="submission" date="2023-05" db="EMBL/GenBank/DDBJ databases">
        <title>Nepenthes gracilis genome sequencing.</title>
        <authorList>
            <person name="Fukushima K."/>
        </authorList>
    </citation>
    <scope>NUCLEOTIDE SEQUENCE</scope>
    <source>
        <strain evidence="3">SING2019-196</strain>
    </source>
</reference>
<keyword evidence="4" id="KW-1185">Reference proteome</keyword>
<accession>A0AAD3T6Z6</accession>